<proteinExistence type="predicted"/>
<evidence type="ECO:0000313" key="3">
    <source>
        <dbReference type="Proteomes" id="UP001295684"/>
    </source>
</evidence>
<feature type="compositionally biased region" description="Polar residues" evidence="1">
    <location>
        <begin position="192"/>
        <end position="207"/>
    </location>
</feature>
<gene>
    <name evidence="2" type="ORF">ECRASSUSDP1_LOCUS23758</name>
</gene>
<evidence type="ECO:0000256" key="1">
    <source>
        <dbReference type="SAM" id="MobiDB-lite"/>
    </source>
</evidence>
<dbReference type="EMBL" id="CAMPGE010024450">
    <property type="protein sequence ID" value="CAI2382288.1"/>
    <property type="molecule type" value="Genomic_DNA"/>
</dbReference>
<protein>
    <submittedName>
        <fullName evidence="2">Uncharacterized protein</fullName>
    </submittedName>
</protein>
<organism evidence="2 3">
    <name type="scientific">Euplotes crassus</name>
    <dbReference type="NCBI Taxonomy" id="5936"/>
    <lineage>
        <taxon>Eukaryota</taxon>
        <taxon>Sar</taxon>
        <taxon>Alveolata</taxon>
        <taxon>Ciliophora</taxon>
        <taxon>Intramacronucleata</taxon>
        <taxon>Spirotrichea</taxon>
        <taxon>Hypotrichia</taxon>
        <taxon>Euplotida</taxon>
        <taxon>Euplotidae</taxon>
        <taxon>Moneuplotes</taxon>
    </lineage>
</organism>
<sequence>MVDYDKSRFFSGLSQSYKAPHNVQMQLHISCIDFINNFSCTKSVESVLSKGSMMNSMTWSLTRTSGQEKPVSCYPSASYKRLIAKTLLRSCSLKVSSTKSMILYLSLDTNIKGSIIDICKGIRRVIQIDVNDKNEISKQDTEEGTGFLDQNKLEVVDHNKQFFRISLDVNFRNIDHVVIKHQAQENKMKLKPSTNDKLQKASKSISNPPKPRSSKENHFSKGKCTHQFSQIIQNLKEEANNSPEKFQNIKNLAKAEKCSCPTTSLPKPILASKTQEEKKRKCPEFTEKQCGLKVNLCKSWCSCNH</sequence>
<comment type="caution">
    <text evidence="2">The sequence shown here is derived from an EMBL/GenBank/DDBJ whole genome shotgun (WGS) entry which is preliminary data.</text>
</comment>
<feature type="region of interest" description="Disordered" evidence="1">
    <location>
        <begin position="185"/>
        <end position="221"/>
    </location>
</feature>
<accession>A0AAD1XZ47</accession>
<keyword evidence="3" id="KW-1185">Reference proteome</keyword>
<evidence type="ECO:0000313" key="2">
    <source>
        <dbReference type="EMBL" id="CAI2382288.1"/>
    </source>
</evidence>
<name>A0AAD1XZ47_EUPCR</name>
<dbReference type="Proteomes" id="UP001295684">
    <property type="component" value="Unassembled WGS sequence"/>
</dbReference>
<dbReference type="AlphaFoldDB" id="A0AAD1XZ47"/>
<reference evidence="2" key="1">
    <citation type="submission" date="2023-07" db="EMBL/GenBank/DDBJ databases">
        <authorList>
            <consortium name="AG Swart"/>
            <person name="Singh M."/>
            <person name="Singh A."/>
            <person name="Seah K."/>
            <person name="Emmerich C."/>
        </authorList>
    </citation>
    <scope>NUCLEOTIDE SEQUENCE</scope>
    <source>
        <strain evidence="2">DP1</strain>
    </source>
</reference>